<dbReference type="EC" id="3.1.26.11" evidence="4"/>
<comment type="catalytic activity">
    <reaction evidence="1">
        <text>Endonucleolytic cleavage of RNA, removing extra 3' nucleotides from tRNA precursor, generating 3' termini of tRNAs. A 3'-hydroxy group is left at the tRNA terminus and a 5'-phosphoryl group is left at the trailer molecule.</text>
        <dbReference type="EC" id="3.1.26.11"/>
    </reaction>
</comment>
<dbReference type="InterPro" id="IPR036866">
    <property type="entry name" value="RibonucZ/Hydroxyglut_hydro"/>
</dbReference>
<evidence type="ECO:0000256" key="3">
    <source>
        <dbReference type="ARBA" id="ARBA00007823"/>
    </source>
</evidence>
<dbReference type="CDD" id="cd07718">
    <property type="entry name" value="RNaseZ_ELAC1_ELAC2-C-term-like_MBL-fold"/>
    <property type="match status" value="1"/>
</dbReference>
<evidence type="ECO:0000256" key="10">
    <source>
        <dbReference type="ARBA" id="ARBA00022833"/>
    </source>
</evidence>
<proteinExistence type="inferred from homology"/>
<evidence type="ECO:0000256" key="9">
    <source>
        <dbReference type="ARBA" id="ARBA00022801"/>
    </source>
</evidence>
<keyword evidence="7" id="KW-0479">Metal-binding</keyword>
<dbReference type="OMA" id="MSHCKHT"/>
<dbReference type="GO" id="GO:0005739">
    <property type="term" value="C:mitochondrion"/>
    <property type="evidence" value="ECO:0007669"/>
    <property type="project" value="TreeGrafter"/>
</dbReference>
<evidence type="ECO:0000313" key="12">
    <source>
        <dbReference type="EMBL" id="SCW02217.1"/>
    </source>
</evidence>
<dbReference type="GO" id="GO:1990180">
    <property type="term" value="P:mitochondrial tRNA 3'-end processing"/>
    <property type="evidence" value="ECO:0007669"/>
    <property type="project" value="TreeGrafter"/>
</dbReference>
<evidence type="ECO:0000256" key="4">
    <source>
        <dbReference type="ARBA" id="ARBA00012477"/>
    </source>
</evidence>
<keyword evidence="6" id="KW-0540">Nuclease</keyword>
<dbReference type="OrthoDB" id="527344at2759"/>
<comment type="similarity">
    <text evidence="3">Belongs to the RNase Z family.</text>
</comment>
<evidence type="ECO:0000256" key="5">
    <source>
        <dbReference type="ARBA" id="ARBA00022694"/>
    </source>
</evidence>
<protein>
    <recommendedName>
        <fullName evidence="4">ribonuclease Z</fullName>
        <ecNumber evidence="4">3.1.26.11</ecNumber>
    </recommendedName>
</protein>
<dbReference type="Proteomes" id="UP000190831">
    <property type="component" value="Chromosome F"/>
</dbReference>
<dbReference type="SUPFAM" id="SSF56281">
    <property type="entry name" value="Metallo-hydrolase/oxidoreductase"/>
    <property type="match status" value="2"/>
</dbReference>
<dbReference type="Pfam" id="PF13691">
    <property type="entry name" value="Lactamase_B_4"/>
    <property type="match status" value="1"/>
</dbReference>
<accession>A0A1G4MED4</accession>
<organism evidence="12 13">
    <name type="scientific">Lachancea fermentati</name>
    <name type="common">Zygosaccharomyces fermentati</name>
    <dbReference type="NCBI Taxonomy" id="4955"/>
    <lineage>
        <taxon>Eukaryota</taxon>
        <taxon>Fungi</taxon>
        <taxon>Dikarya</taxon>
        <taxon>Ascomycota</taxon>
        <taxon>Saccharomycotina</taxon>
        <taxon>Saccharomycetes</taxon>
        <taxon>Saccharomycetales</taxon>
        <taxon>Saccharomycetaceae</taxon>
        <taxon>Lachancea</taxon>
    </lineage>
</organism>
<keyword evidence="13" id="KW-1185">Reference proteome</keyword>
<dbReference type="AlphaFoldDB" id="A0A1G4MED4"/>
<evidence type="ECO:0000256" key="8">
    <source>
        <dbReference type="ARBA" id="ARBA00022759"/>
    </source>
</evidence>
<dbReference type="PANTHER" id="PTHR12553">
    <property type="entry name" value="ZINC PHOSPHODIESTERASE ELAC PROTEIN 2"/>
    <property type="match status" value="1"/>
</dbReference>
<keyword evidence="5" id="KW-0819">tRNA processing</keyword>
<evidence type="ECO:0000256" key="6">
    <source>
        <dbReference type="ARBA" id="ARBA00022722"/>
    </source>
</evidence>
<dbReference type="GO" id="GO:0042781">
    <property type="term" value="F:3'-tRNA processing endoribonuclease activity"/>
    <property type="evidence" value="ECO:0007669"/>
    <property type="project" value="UniProtKB-EC"/>
</dbReference>
<evidence type="ECO:0000256" key="7">
    <source>
        <dbReference type="ARBA" id="ARBA00022723"/>
    </source>
</evidence>
<dbReference type="InterPro" id="IPR027794">
    <property type="entry name" value="tRNase_Z_dom"/>
</dbReference>
<keyword evidence="8" id="KW-0255">Endonuclease</keyword>
<evidence type="ECO:0000259" key="11">
    <source>
        <dbReference type="Pfam" id="PF13691"/>
    </source>
</evidence>
<keyword evidence="9" id="KW-0378">Hydrolase</keyword>
<keyword evidence="10" id="KW-0862">Zinc</keyword>
<evidence type="ECO:0000256" key="2">
    <source>
        <dbReference type="ARBA" id="ARBA00001947"/>
    </source>
</evidence>
<dbReference type="GO" id="GO:0046872">
    <property type="term" value="F:metal ion binding"/>
    <property type="evidence" value="ECO:0007669"/>
    <property type="project" value="UniProtKB-KW"/>
</dbReference>
<dbReference type="InterPro" id="IPR047151">
    <property type="entry name" value="RNZ2-like"/>
</dbReference>
<feature type="domain" description="tRNase Z endonuclease" evidence="11">
    <location>
        <begin position="5"/>
        <end position="68"/>
    </location>
</feature>
<gene>
    <name evidence="12" type="ORF">LAFE_0F01552G</name>
</gene>
<dbReference type="Gene3D" id="3.60.15.10">
    <property type="entry name" value="Ribonuclease Z/Hydroxyacylglutathione hydrolase-like"/>
    <property type="match status" value="2"/>
</dbReference>
<dbReference type="STRING" id="4955.A0A1G4MED4"/>
<name>A0A1G4MED4_LACFM</name>
<dbReference type="FunFam" id="3.60.15.10:FF:000065">
    <property type="entry name" value="Ribonuclease Z"/>
    <property type="match status" value="1"/>
</dbReference>
<dbReference type="PANTHER" id="PTHR12553:SF49">
    <property type="entry name" value="ZINC PHOSPHODIESTERASE ELAC PROTEIN 2"/>
    <property type="match status" value="1"/>
</dbReference>
<dbReference type="EMBL" id="LT598490">
    <property type="protein sequence ID" value="SCW02217.1"/>
    <property type="molecule type" value="Genomic_DNA"/>
</dbReference>
<evidence type="ECO:0000256" key="1">
    <source>
        <dbReference type="ARBA" id="ARBA00000402"/>
    </source>
</evidence>
<sequence length="816" mass="93525">MFTITTITHPTVDTKHPLLLLQSEHGDRFLFGKIPEGTQRTFPETKTRLAKLENIFLTGELDWSSIGGLPGMILTLADQGVKKMDLYYGNDILAYVVSTWRYFVFRFGINLKALTVKNEQVFKNKLMTVKSIVVSAPDSYDQPFTPKVLDGFKTLISAMFPHHEPTSKHDPSSDPNVNVEIPKPSVIPRETTSYEVEFNPIRGRFRVDEAIKLGVPKGPLFAQLTQGRSVVLDDGSVISPDQVLEKQRRFAKVLILDVPGNEYLVSFKEKFRNYDKTYLGAVYFFLGEAVEINQEIISFMETFRGENVQFFVSHNRICPNSIVFKSSAITTLKLKAVQSFNYNLPRSGRVYSKDFCDCFDIPLPKGTSVIQENEQSLVTKLDKNNVHVLLQQNSLFIEPFTEGEEVIKARVENNFDEIPSWETLFNNHVIPLKIPNATFQSTVHDQLGINNFNNLTKRGKVEIVTFGTGSALPSKYRNVISTLVKIPYNMNGKVINRSILLDAGENTLGAILRSIPDIDIPSVFHDLKLIFLSHLHADHHLGIVSILKEWYKHNKSNPEAYLYLITPWQYQSFVREWFTLEDAEIIGRIRYISCEHLISGSYVRKEIRSNSFDDLLNHHNPTTKKRRFELDERSSFRDLETIKTLYRDLKIKVFQTCRAKHCDWAYSGSLSFFMNSNSQEIFKVSYSGDTRPNIEKFANGIGYRSHLLIHEATLDNDLMEDAIKKRHCTINEAISVSNAMEAEKLILTHFSQRYPKLPQMDNNLKITANEYCFAFDGMIVDFEKLGEQSPKFSLLNRAFVDEKNSFEKEEKENNSV</sequence>
<comment type="cofactor">
    <cofactor evidence="2">
        <name>Zn(2+)</name>
        <dbReference type="ChEBI" id="CHEBI:29105"/>
    </cofactor>
</comment>
<reference evidence="13" key="1">
    <citation type="submission" date="2016-03" db="EMBL/GenBank/DDBJ databases">
        <authorList>
            <person name="Devillers H."/>
        </authorList>
    </citation>
    <scope>NUCLEOTIDE SEQUENCE [LARGE SCALE GENOMIC DNA]</scope>
</reference>
<evidence type="ECO:0000313" key="13">
    <source>
        <dbReference type="Proteomes" id="UP000190831"/>
    </source>
</evidence>